<sequence>MCRHRLAFVFAFCLVAATALAHPGWGIVRDVQGNTFFTDLKQVWKLAPSGELTVVVPHVHTHELVIDARGNLCGENLAYEAPDKWHDYFWRRSPDGRVTTVIADGGVTRGVSLLKDAAGNEYSVEQNNHTRTRTVLLKRTPAGNVTEVAGGAFGAKDGKGNAAQFGSVGGVAVMPDGSVFLVDGSALRKVATDDTVTTIARGLDQPAKLLHGTGGLANPRSGLRLDPAGNAYIADFDNRRALKITPNGARVTAYESPLGWGPTGIWIEGEDLYVLEGRHPFGDGVRVVRARGGKGTVLAKVD</sequence>
<evidence type="ECO:0000256" key="1">
    <source>
        <dbReference type="SAM" id="SignalP"/>
    </source>
</evidence>
<gene>
    <name evidence="2" type="ORF">HYX28_08675</name>
</gene>
<evidence type="ECO:0008006" key="4">
    <source>
        <dbReference type="Google" id="ProtNLM"/>
    </source>
</evidence>
<dbReference type="InterPro" id="IPR011042">
    <property type="entry name" value="6-blade_b-propeller_TolB-like"/>
</dbReference>
<comment type="caution">
    <text evidence="2">The sequence shown here is derived from an EMBL/GenBank/DDBJ whole genome shotgun (WGS) entry which is preliminary data.</text>
</comment>
<evidence type="ECO:0000313" key="2">
    <source>
        <dbReference type="EMBL" id="MBI2678842.1"/>
    </source>
</evidence>
<dbReference type="SUPFAM" id="SSF101898">
    <property type="entry name" value="NHL repeat"/>
    <property type="match status" value="1"/>
</dbReference>
<organism evidence="2 3">
    <name type="scientific">Candidatus Korobacter versatilis</name>
    <dbReference type="NCBI Taxonomy" id="658062"/>
    <lineage>
        <taxon>Bacteria</taxon>
        <taxon>Pseudomonadati</taxon>
        <taxon>Acidobacteriota</taxon>
        <taxon>Terriglobia</taxon>
        <taxon>Terriglobales</taxon>
        <taxon>Candidatus Korobacteraceae</taxon>
        <taxon>Candidatus Korobacter</taxon>
    </lineage>
</organism>
<evidence type="ECO:0000313" key="3">
    <source>
        <dbReference type="Proteomes" id="UP000779809"/>
    </source>
</evidence>
<feature type="chain" id="PRO_5037437924" description="NHL repeat protein" evidence="1">
    <location>
        <begin position="22"/>
        <end position="302"/>
    </location>
</feature>
<feature type="signal peptide" evidence="1">
    <location>
        <begin position="1"/>
        <end position="21"/>
    </location>
</feature>
<dbReference type="Proteomes" id="UP000779809">
    <property type="component" value="Unassembled WGS sequence"/>
</dbReference>
<accession>A0A932A8Y7</accession>
<name>A0A932A8Y7_9BACT</name>
<dbReference type="Gene3D" id="2.120.10.30">
    <property type="entry name" value="TolB, C-terminal domain"/>
    <property type="match status" value="1"/>
</dbReference>
<reference evidence="2" key="1">
    <citation type="submission" date="2020-07" db="EMBL/GenBank/DDBJ databases">
        <title>Huge and variable diversity of episymbiotic CPR bacteria and DPANN archaea in groundwater ecosystems.</title>
        <authorList>
            <person name="He C.Y."/>
            <person name="Keren R."/>
            <person name="Whittaker M."/>
            <person name="Farag I.F."/>
            <person name="Doudna J."/>
            <person name="Cate J.H.D."/>
            <person name="Banfield J.F."/>
        </authorList>
    </citation>
    <scope>NUCLEOTIDE SEQUENCE</scope>
    <source>
        <strain evidence="2">NC_groundwater_580_Pr5_B-0.1um_64_19</strain>
    </source>
</reference>
<protein>
    <recommendedName>
        <fullName evidence="4">NHL repeat protein</fullName>
    </recommendedName>
</protein>
<dbReference type="EMBL" id="JACPNR010000010">
    <property type="protein sequence ID" value="MBI2678842.1"/>
    <property type="molecule type" value="Genomic_DNA"/>
</dbReference>
<proteinExistence type="predicted"/>
<keyword evidence="1" id="KW-0732">Signal</keyword>
<dbReference type="AlphaFoldDB" id="A0A932A8Y7"/>